<gene>
    <name evidence="3" type="ORF">BKA55DRAFT_586590</name>
</gene>
<organism evidence="3 4">
    <name type="scientific">Fusarium redolens</name>
    <dbReference type="NCBI Taxonomy" id="48865"/>
    <lineage>
        <taxon>Eukaryota</taxon>
        <taxon>Fungi</taxon>
        <taxon>Dikarya</taxon>
        <taxon>Ascomycota</taxon>
        <taxon>Pezizomycotina</taxon>
        <taxon>Sordariomycetes</taxon>
        <taxon>Hypocreomycetidae</taxon>
        <taxon>Hypocreales</taxon>
        <taxon>Nectriaceae</taxon>
        <taxon>Fusarium</taxon>
        <taxon>Fusarium redolens species complex</taxon>
    </lineage>
</organism>
<reference evidence="3" key="1">
    <citation type="journal article" date="2021" name="Nat. Commun.">
        <title>Genetic determinants of endophytism in the Arabidopsis root mycobiome.</title>
        <authorList>
            <person name="Mesny F."/>
            <person name="Miyauchi S."/>
            <person name="Thiergart T."/>
            <person name="Pickel B."/>
            <person name="Atanasova L."/>
            <person name="Karlsson M."/>
            <person name="Huettel B."/>
            <person name="Barry K.W."/>
            <person name="Haridas S."/>
            <person name="Chen C."/>
            <person name="Bauer D."/>
            <person name="Andreopoulos W."/>
            <person name="Pangilinan J."/>
            <person name="LaButti K."/>
            <person name="Riley R."/>
            <person name="Lipzen A."/>
            <person name="Clum A."/>
            <person name="Drula E."/>
            <person name="Henrissat B."/>
            <person name="Kohler A."/>
            <person name="Grigoriev I.V."/>
            <person name="Martin F.M."/>
            <person name="Hacquard S."/>
        </authorList>
    </citation>
    <scope>NUCLEOTIDE SEQUENCE</scope>
    <source>
        <strain evidence="3">MPI-CAGE-AT-0023</strain>
    </source>
</reference>
<accession>A0A9P9JQ27</accession>
<evidence type="ECO:0000313" key="3">
    <source>
        <dbReference type="EMBL" id="KAH7207829.1"/>
    </source>
</evidence>
<keyword evidence="1" id="KW-1133">Transmembrane helix</keyword>
<evidence type="ECO:0000313" key="4">
    <source>
        <dbReference type="Proteomes" id="UP000720189"/>
    </source>
</evidence>
<proteinExistence type="predicted"/>
<dbReference type="RefSeq" id="XP_046041204.1">
    <property type="nucleotide sequence ID" value="XM_046194583.1"/>
</dbReference>
<feature type="chain" id="PRO_5040432257" evidence="2">
    <location>
        <begin position="19"/>
        <end position="157"/>
    </location>
</feature>
<keyword evidence="2" id="KW-0732">Signal</keyword>
<dbReference type="Proteomes" id="UP000720189">
    <property type="component" value="Unassembled WGS sequence"/>
</dbReference>
<dbReference type="AlphaFoldDB" id="A0A9P9JQ27"/>
<feature type="signal peptide" evidence="2">
    <location>
        <begin position="1"/>
        <end position="18"/>
    </location>
</feature>
<keyword evidence="1" id="KW-0812">Transmembrane</keyword>
<keyword evidence="4" id="KW-1185">Reference proteome</keyword>
<sequence>MAGLLPLLCFGLLKPGLATAGLDGHPLQGRKIPECDSNCGQSNTSPTTSNTYLTRHCLLGTWCCPPALRCAYVEMAGGWSCFENKSYTQSAFTELPTTASTSLDLSDESVITHTSLATLSTTASSEATSNTNKSPRYNIFLWWKYYYIIIIIFAGFY</sequence>
<keyword evidence="1" id="KW-0472">Membrane</keyword>
<comment type="caution">
    <text evidence="3">The sequence shown here is derived from an EMBL/GenBank/DDBJ whole genome shotgun (WGS) entry which is preliminary data.</text>
</comment>
<evidence type="ECO:0000256" key="2">
    <source>
        <dbReference type="SAM" id="SignalP"/>
    </source>
</evidence>
<dbReference type="GeneID" id="70224537"/>
<dbReference type="OrthoDB" id="5102876at2759"/>
<dbReference type="EMBL" id="JAGMUX010000035">
    <property type="protein sequence ID" value="KAH7207829.1"/>
    <property type="molecule type" value="Genomic_DNA"/>
</dbReference>
<evidence type="ECO:0000256" key="1">
    <source>
        <dbReference type="SAM" id="Phobius"/>
    </source>
</evidence>
<feature type="transmembrane region" description="Helical" evidence="1">
    <location>
        <begin position="139"/>
        <end position="156"/>
    </location>
</feature>
<name>A0A9P9JQ27_FUSRE</name>
<protein>
    <submittedName>
        <fullName evidence="3">Uncharacterized protein</fullName>
    </submittedName>
</protein>